<dbReference type="GO" id="GO:0008706">
    <property type="term" value="F:6-phospho-beta-glucosidase activity"/>
    <property type="evidence" value="ECO:0007669"/>
    <property type="project" value="UniProtKB-EC"/>
</dbReference>
<dbReference type="PATRIC" id="fig|1302648.3.peg.1807"/>
<accession>A0A091CC51</accession>
<dbReference type="Pfam" id="PF00232">
    <property type="entry name" value="Glyco_hydro_1"/>
    <property type="match status" value="1"/>
</dbReference>
<keyword evidence="3 6" id="KW-0326">Glycosidase</keyword>
<comment type="caution">
    <text evidence="7">The sequence shown here is derived from an EMBL/GenBank/DDBJ whole genome shotgun (WGS) entry which is preliminary data.</text>
</comment>
<evidence type="ECO:0000256" key="3">
    <source>
        <dbReference type="ARBA" id="ARBA00023295"/>
    </source>
</evidence>
<dbReference type="EC" id="3.2.1.86" evidence="7"/>
<dbReference type="InterPro" id="IPR001360">
    <property type="entry name" value="Glyco_hydro_1"/>
</dbReference>
<dbReference type="PROSITE" id="PS00653">
    <property type="entry name" value="GLYCOSYL_HYDROL_F1_2"/>
    <property type="match status" value="1"/>
</dbReference>
<dbReference type="FunFam" id="3.20.20.80:FF:000004">
    <property type="entry name" value="Beta-glucosidase 6-phospho-beta-glucosidase"/>
    <property type="match status" value="1"/>
</dbReference>
<organism evidence="7 8">
    <name type="scientific">Tetragenococcus muriaticus 3MR10-3</name>
    <dbReference type="NCBI Taxonomy" id="1302648"/>
    <lineage>
        <taxon>Bacteria</taxon>
        <taxon>Bacillati</taxon>
        <taxon>Bacillota</taxon>
        <taxon>Bacilli</taxon>
        <taxon>Lactobacillales</taxon>
        <taxon>Enterococcaceae</taxon>
        <taxon>Tetragenococcus</taxon>
    </lineage>
</organism>
<protein>
    <submittedName>
        <fullName evidence="7">6-phospho-beta-glucosidase</fullName>
        <ecNumber evidence="7">3.2.1.-</ecNumber>
        <ecNumber evidence="7">3.2.1.86</ecNumber>
    </submittedName>
</protein>
<dbReference type="GO" id="GO:0005829">
    <property type="term" value="C:cytosol"/>
    <property type="evidence" value="ECO:0007669"/>
    <property type="project" value="TreeGrafter"/>
</dbReference>
<dbReference type="InterPro" id="IPR018120">
    <property type="entry name" value="Glyco_hydro_1_AS"/>
</dbReference>
<dbReference type="PANTHER" id="PTHR10353:SF85">
    <property type="entry name" value="ARYL-PHOSPHO-BETA-D-GLUCOSIDASE BGLA"/>
    <property type="match status" value="1"/>
</dbReference>
<reference evidence="7 8" key="1">
    <citation type="submission" date="2014-08" db="EMBL/GenBank/DDBJ databases">
        <title>Genome sequence of Tetragenococcus muriaticus.</title>
        <authorList>
            <person name="Chuea-nongthon C."/>
            <person name="Rodtong S."/>
            <person name="Yongsawatdigul J."/>
            <person name="Steele J.L."/>
            <person name="Liu X.-y."/>
            <person name="Speers J."/>
            <person name="Glasner J.D."/>
            <person name="Neeno-Eckwall E.C."/>
        </authorList>
    </citation>
    <scope>NUCLEOTIDE SEQUENCE [LARGE SCALE GENOMIC DNA]</scope>
    <source>
        <strain evidence="7 8">3MR10-3</strain>
    </source>
</reference>
<evidence type="ECO:0000313" key="8">
    <source>
        <dbReference type="Proteomes" id="UP000029381"/>
    </source>
</evidence>
<evidence type="ECO:0000256" key="5">
    <source>
        <dbReference type="RuleBase" id="RU003690"/>
    </source>
</evidence>
<dbReference type="Proteomes" id="UP000029381">
    <property type="component" value="Unassembled WGS sequence"/>
</dbReference>
<dbReference type="PROSITE" id="PS00572">
    <property type="entry name" value="GLYCOSYL_HYDROL_F1_1"/>
    <property type="match status" value="1"/>
</dbReference>
<evidence type="ECO:0000256" key="4">
    <source>
        <dbReference type="PROSITE-ProRule" id="PRU10055"/>
    </source>
</evidence>
<dbReference type="InterPro" id="IPR033132">
    <property type="entry name" value="GH_1_N_CS"/>
</dbReference>
<dbReference type="PANTHER" id="PTHR10353">
    <property type="entry name" value="GLYCOSYL HYDROLASE"/>
    <property type="match status" value="1"/>
</dbReference>
<dbReference type="EMBL" id="JPVT01000200">
    <property type="protein sequence ID" value="KFN89723.1"/>
    <property type="molecule type" value="Genomic_DNA"/>
</dbReference>
<gene>
    <name evidence="7" type="ORF">TMU3MR103_1846</name>
</gene>
<dbReference type="InterPro" id="IPR017853">
    <property type="entry name" value="GH"/>
</dbReference>
<keyword evidence="8" id="KW-1185">Reference proteome</keyword>
<name>A0A091CC51_9ENTE</name>
<dbReference type="Gene3D" id="3.20.20.80">
    <property type="entry name" value="Glycosidases"/>
    <property type="match status" value="1"/>
</dbReference>
<evidence type="ECO:0000256" key="2">
    <source>
        <dbReference type="ARBA" id="ARBA00022801"/>
    </source>
</evidence>
<dbReference type="RefSeq" id="WP_038024050.1">
    <property type="nucleotide sequence ID" value="NZ_JPVT01000200.1"/>
</dbReference>
<sequence length="479" mass="54959">MAKLPEGFLWGGAVATHQIEGGWQADGKGISTADVMTAGNNTTPRRITEGVLKGENYPNHEAIDFYRRYKEDIALFKELGLKVFRTSIAWARIFPNGDEQEPNEEGLKFYDNLFDELLDAGIQPVITLSHFEIPYHLAKEYGGFRNKKLIDYFVHYAEVVMNRYKDKVKYWMTFNEINNQADSQDPFSTWTNSAILINEDENSEEVVFQAGLNELIASAKVVKLGHKINPNFQIGCMLAYVPIYPYSCNPDDMMASVKVMNRRFFYNDVHARGEIPDYTLKEWERKGYNIEYTQEDLQTLKEGIVDYIGFSYYMSGTVSTLPDVKAQGNVPEYPNAKIVDNPYIEKSDWGWPIDTVGLRYILNILHQRYNLPLFIVENGLGAYDKVEEDGSVHDPYRVSYLRKHISEMIKAVDIDGVNLIGYTPWGVIDIVSAGTGEMEKRYGFIYVDKDNEGNGSLERSRKDSFYWYKKVIESNGEEL</sequence>
<evidence type="ECO:0000256" key="6">
    <source>
        <dbReference type="RuleBase" id="RU004468"/>
    </source>
</evidence>
<dbReference type="PRINTS" id="PR00131">
    <property type="entry name" value="GLHYDRLASE1"/>
</dbReference>
<feature type="active site" description="Nucleophile" evidence="4">
    <location>
        <position position="377"/>
    </location>
</feature>
<dbReference type="SUPFAM" id="SSF51445">
    <property type="entry name" value="(Trans)glycosidases"/>
    <property type="match status" value="1"/>
</dbReference>
<keyword evidence="2 6" id="KW-0378">Hydrolase</keyword>
<evidence type="ECO:0000313" key="7">
    <source>
        <dbReference type="EMBL" id="KFN89723.1"/>
    </source>
</evidence>
<dbReference type="EC" id="3.2.1.-" evidence="7"/>
<evidence type="ECO:0000256" key="1">
    <source>
        <dbReference type="ARBA" id="ARBA00010838"/>
    </source>
</evidence>
<dbReference type="GO" id="GO:0016052">
    <property type="term" value="P:carbohydrate catabolic process"/>
    <property type="evidence" value="ECO:0007669"/>
    <property type="project" value="TreeGrafter"/>
</dbReference>
<dbReference type="NCBIfam" id="NF007154">
    <property type="entry name" value="PRK09589.1"/>
    <property type="match status" value="1"/>
</dbReference>
<comment type="similarity">
    <text evidence="1 5">Belongs to the glycosyl hydrolase 1 family.</text>
</comment>
<dbReference type="AlphaFoldDB" id="A0A091CC51"/>
<proteinExistence type="inferred from homology"/>